<reference evidence="3" key="1">
    <citation type="submission" date="2022-06" db="EMBL/GenBank/DDBJ databases">
        <title>Complete genome sequences of two strains of the flax pathogen Septoria linicola.</title>
        <authorList>
            <person name="Lapalu N."/>
            <person name="Simon A."/>
            <person name="Demenou B."/>
            <person name="Paumier D."/>
            <person name="Guillot M.-P."/>
            <person name="Gout L."/>
            <person name="Valade R."/>
        </authorList>
    </citation>
    <scope>NUCLEOTIDE SEQUENCE</scope>
    <source>
        <strain evidence="3">SE15195</strain>
    </source>
</reference>
<accession>A0A9Q9B636</accession>
<dbReference type="EMBL" id="CP099427">
    <property type="protein sequence ID" value="USW58047.1"/>
    <property type="molecule type" value="Genomic_DNA"/>
</dbReference>
<dbReference type="InterPro" id="IPR003609">
    <property type="entry name" value="Pan_app"/>
</dbReference>
<evidence type="ECO:0000313" key="4">
    <source>
        <dbReference type="Proteomes" id="UP001056384"/>
    </source>
</evidence>
<feature type="domain" description="Apple" evidence="2">
    <location>
        <begin position="300"/>
        <end position="385"/>
    </location>
</feature>
<evidence type="ECO:0000259" key="2">
    <source>
        <dbReference type="PROSITE" id="PS50948"/>
    </source>
</evidence>
<evidence type="ECO:0000256" key="1">
    <source>
        <dbReference type="SAM" id="SignalP"/>
    </source>
</evidence>
<feature type="chain" id="PRO_5040322485" evidence="1">
    <location>
        <begin position="24"/>
        <end position="407"/>
    </location>
</feature>
<dbReference type="PROSITE" id="PS50948">
    <property type="entry name" value="PAN"/>
    <property type="match status" value="1"/>
</dbReference>
<evidence type="ECO:0000313" key="3">
    <source>
        <dbReference type="EMBL" id="USW58047.1"/>
    </source>
</evidence>
<keyword evidence="4" id="KW-1185">Reference proteome</keyword>
<organism evidence="3 4">
    <name type="scientific">Septoria linicola</name>
    <dbReference type="NCBI Taxonomy" id="215465"/>
    <lineage>
        <taxon>Eukaryota</taxon>
        <taxon>Fungi</taxon>
        <taxon>Dikarya</taxon>
        <taxon>Ascomycota</taxon>
        <taxon>Pezizomycotina</taxon>
        <taxon>Dothideomycetes</taxon>
        <taxon>Dothideomycetidae</taxon>
        <taxon>Mycosphaerellales</taxon>
        <taxon>Mycosphaerellaceae</taxon>
        <taxon>Septoria</taxon>
    </lineage>
</organism>
<gene>
    <name evidence="3" type="ORF">Slin15195_G113660</name>
</gene>
<sequence>MAPQISIIALGYAVLGMAQLSNALLVTITSHVSCSTTTTATLPACGWISTSGTTRTYCFSTSTSGQLSPSTSITGSVSAPVLPPSYSVPSTSGSSTNTAPIVSVTVTPLPPTSRIPPVSLPSTISSTSVPPISLPSAISSSSIPPVPLPSPISESIPVVSVTGTPLPSSSSFEILPPVYTDPIIATSTDVVTATASSSSTLTTLATISAPPGYDGPSVDCGLLGLNCPVSTTSASISTITTLTTVSAPPSYEEPSTTTSAGTAPTDAADLGYCYQNGALLDVNVNITITDNFGTVYVLLCTSTSLGVSLTGTDLLTVPAPNSVDDCFITCDEEELCTGFTFQSIAPWGVGPGTCLLYQGLGLAFEATAEANLIAFIRVDLLAKRTIGKRRAVLEIESQRKSAGHGSL</sequence>
<keyword evidence="1" id="KW-0732">Signal</keyword>
<dbReference type="Proteomes" id="UP001056384">
    <property type="component" value="Chromosome 10"/>
</dbReference>
<proteinExistence type="predicted"/>
<protein>
    <submittedName>
        <fullName evidence="3">PAN/Apple domain-containing protein</fullName>
    </submittedName>
</protein>
<dbReference type="AlphaFoldDB" id="A0A9Q9B636"/>
<name>A0A9Q9B636_9PEZI</name>
<feature type="signal peptide" evidence="1">
    <location>
        <begin position="1"/>
        <end position="23"/>
    </location>
</feature>